<keyword evidence="5" id="KW-1185">Reference proteome</keyword>
<feature type="region of interest" description="Disordered" evidence="1">
    <location>
        <begin position="786"/>
        <end position="825"/>
    </location>
</feature>
<reference evidence="4" key="1">
    <citation type="submission" date="2021-01" db="UniProtKB">
        <authorList>
            <consortium name="EnsemblMetazoa"/>
        </authorList>
    </citation>
    <scope>IDENTIFICATION</scope>
</reference>
<evidence type="ECO:0000313" key="4">
    <source>
        <dbReference type="EnsemblMetazoa" id="XP_022673519"/>
    </source>
</evidence>
<dbReference type="EnsemblMetazoa" id="XM_022817784">
    <property type="protein sequence ID" value="XP_022673519"/>
    <property type="gene ID" value="LOC111255629"/>
</dbReference>
<feature type="transmembrane region" description="Helical" evidence="2">
    <location>
        <begin position="745"/>
        <end position="769"/>
    </location>
</feature>
<dbReference type="RefSeq" id="XP_022673519.1">
    <property type="nucleotide sequence ID" value="XM_022817784.1"/>
</dbReference>
<dbReference type="GeneID" id="111255629"/>
<protein>
    <submittedName>
        <fullName evidence="4">Uncharacterized protein</fullName>
    </submittedName>
</protein>
<dbReference type="SUPFAM" id="SSF49265">
    <property type="entry name" value="Fibronectin type III"/>
    <property type="match status" value="1"/>
</dbReference>
<dbReference type="AlphaFoldDB" id="A0A7M7KYI8"/>
<dbReference type="Proteomes" id="UP000594260">
    <property type="component" value="Unplaced"/>
</dbReference>
<evidence type="ECO:0000256" key="1">
    <source>
        <dbReference type="SAM" id="MobiDB-lite"/>
    </source>
</evidence>
<keyword evidence="2" id="KW-1133">Transmembrane helix</keyword>
<name>A0A7M7KYI8_VARDE</name>
<evidence type="ECO:0000256" key="2">
    <source>
        <dbReference type="SAM" id="Phobius"/>
    </source>
</evidence>
<organism evidence="4 5">
    <name type="scientific">Varroa destructor</name>
    <name type="common">Honeybee mite</name>
    <dbReference type="NCBI Taxonomy" id="109461"/>
    <lineage>
        <taxon>Eukaryota</taxon>
        <taxon>Metazoa</taxon>
        <taxon>Ecdysozoa</taxon>
        <taxon>Arthropoda</taxon>
        <taxon>Chelicerata</taxon>
        <taxon>Arachnida</taxon>
        <taxon>Acari</taxon>
        <taxon>Parasitiformes</taxon>
        <taxon>Mesostigmata</taxon>
        <taxon>Gamasina</taxon>
        <taxon>Dermanyssoidea</taxon>
        <taxon>Varroidae</taxon>
        <taxon>Varroa</taxon>
    </lineage>
</organism>
<keyword evidence="2" id="KW-0812">Transmembrane</keyword>
<evidence type="ECO:0000313" key="5">
    <source>
        <dbReference type="Proteomes" id="UP000594260"/>
    </source>
</evidence>
<accession>A0A7M7KYI8</accession>
<feature type="chain" id="PRO_5029544658" evidence="3">
    <location>
        <begin position="22"/>
        <end position="825"/>
    </location>
</feature>
<feature type="signal peptide" evidence="3">
    <location>
        <begin position="1"/>
        <end position="21"/>
    </location>
</feature>
<dbReference type="InterPro" id="IPR036116">
    <property type="entry name" value="FN3_sf"/>
</dbReference>
<proteinExistence type="predicted"/>
<sequence length="825" mass="93291">MSHQSIGLIFLLLYCIVIGMATQLLVAGIETREEYANVSSAIAKGTCAKQDRNVNHTIINDTSRKRDGPFRSKSSTLITLSNLEFWNFHPIEAVQLSPSYLSTNVTIFYKSASVKSDMLNLTICRNYNESCPIKPLDAARHKAIAELRGPSHASKYSLIIIARTRFNVSSYVALPAAISFSTLPYDFPVAGDFTNVLSASNTELNLTNVTVSWRMSDRDFVEATPLAFFIVTLEIPGGKRYVLCVNSTFVTLNNLRRFAFFSLAVTPMFEVDGAIYSGLSSRYNFTTEAHSPKRRPRSIRSTAIPPAVPKDMPSVQDQYPTVQNLQVRIQVLTKKSIQYNVTWTAPYLDHPAKQYYTITWCNSSNYCRNNLTHHTNYTIALHYGAGSYTVTVGVEYFTENEGSFARNVTFQITTPPRVPPFVSDIKFALVGFSRTRFIYKMSWMAPMPRSTEFPQLAYFSIQICEVSANCFDYSTLERFVIIPLLINKSYKINFRTIYELLPGQTVTANYAKRVKTSGTRGPNEESFPTPSDVMLHVVDFNSDTIAYQVTWALQPYKKVKPHDTRITICKVSLCESFKSNLTSYALSVGYQEDVLVTIETDYVLPDGQVISRNKTHRIKAPPSEPFAVWGIKSAITATGADSAVYTFNWKGYKPRSSKFPQLAYFALRACKNANVSCWYYSTLETFYSLPLKFKEKYEVAVSAVYELLPHQLTNKTVMLKITVPEQSELSSHIGQVKKGYISLPLWVAIFIPLIMLTFAVAVTVHQLYIHCHDDSDRIIRPETVSMTPSDENLTESQENTYQRKQTKKTKQSAIKSRSEPPERTR</sequence>
<evidence type="ECO:0000256" key="3">
    <source>
        <dbReference type="SAM" id="SignalP"/>
    </source>
</evidence>
<keyword evidence="3" id="KW-0732">Signal</keyword>
<dbReference type="KEGG" id="vde:111255629"/>
<feature type="compositionally biased region" description="Polar residues" evidence="1">
    <location>
        <begin position="786"/>
        <end position="803"/>
    </location>
</feature>
<feature type="compositionally biased region" description="Basic and acidic residues" evidence="1">
    <location>
        <begin position="816"/>
        <end position="825"/>
    </location>
</feature>
<keyword evidence="2" id="KW-0472">Membrane</keyword>
<dbReference type="InParanoid" id="A0A7M7KYI8"/>